<dbReference type="WBParaSite" id="jg5073">
    <property type="protein sequence ID" value="jg5073"/>
    <property type="gene ID" value="jg5073"/>
</dbReference>
<protein>
    <submittedName>
        <fullName evidence="3">Uncharacterized protein</fullName>
    </submittedName>
</protein>
<accession>A0A915EC10</accession>
<feature type="compositionally biased region" description="Polar residues" evidence="1">
    <location>
        <begin position="104"/>
        <end position="126"/>
    </location>
</feature>
<organism evidence="2 3">
    <name type="scientific">Ditylenchus dipsaci</name>
    <dbReference type="NCBI Taxonomy" id="166011"/>
    <lineage>
        <taxon>Eukaryota</taxon>
        <taxon>Metazoa</taxon>
        <taxon>Ecdysozoa</taxon>
        <taxon>Nematoda</taxon>
        <taxon>Chromadorea</taxon>
        <taxon>Rhabditida</taxon>
        <taxon>Tylenchina</taxon>
        <taxon>Tylenchomorpha</taxon>
        <taxon>Sphaerularioidea</taxon>
        <taxon>Anguinidae</taxon>
        <taxon>Anguininae</taxon>
        <taxon>Ditylenchus</taxon>
    </lineage>
</organism>
<dbReference type="Proteomes" id="UP000887574">
    <property type="component" value="Unplaced"/>
</dbReference>
<evidence type="ECO:0000313" key="3">
    <source>
        <dbReference type="WBParaSite" id="jg5073"/>
    </source>
</evidence>
<feature type="compositionally biased region" description="Polar residues" evidence="1">
    <location>
        <begin position="161"/>
        <end position="177"/>
    </location>
</feature>
<feature type="compositionally biased region" description="Polar residues" evidence="1">
    <location>
        <begin position="38"/>
        <end position="74"/>
    </location>
</feature>
<name>A0A915EC10_9BILA</name>
<dbReference type="AlphaFoldDB" id="A0A915EC10"/>
<sequence>MCMLLPPQIETPQQNALETMMRDGVDIEFYKLPRSSLKHSLSNGYGSQRGSEQTTPVQDKSLSNTQAAGSSGLSQPPPAKISRNMMEESINVLKTSPPWCSIETPSTSHGVLSGHQNNHLGSQRNSLPILPKLSNNATDTIEDFNRSTGAHPPKKPEEENPLQQPCTSQTKSPQECNGLSPKRPHMRGFPEVYVELVLWPDSSIRRQAELPRCVRFPRYIYAPHRATVGHLIEYLMVRAEVEADWKDRLKYCIEITYVEDEPNKIGVNVDRSNNGIICSYPELSSEGRCQLIIQNIEHNYRIMLRTAHPFQPLRHDLTMAELANTYHINYKNR</sequence>
<feature type="region of interest" description="Disordered" evidence="1">
    <location>
        <begin position="38"/>
        <end position="80"/>
    </location>
</feature>
<reference evidence="3" key="1">
    <citation type="submission" date="2022-11" db="UniProtKB">
        <authorList>
            <consortium name="WormBaseParasite"/>
        </authorList>
    </citation>
    <scope>IDENTIFICATION</scope>
</reference>
<proteinExistence type="predicted"/>
<keyword evidence="2" id="KW-1185">Reference proteome</keyword>
<feature type="region of interest" description="Disordered" evidence="1">
    <location>
        <begin position="104"/>
        <end position="183"/>
    </location>
</feature>
<evidence type="ECO:0000256" key="1">
    <source>
        <dbReference type="SAM" id="MobiDB-lite"/>
    </source>
</evidence>
<evidence type="ECO:0000313" key="2">
    <source>
        <dbReference type="Proteomes" id="UP000887574"/>
    </source>
</evidence>
<dbReference type="Gene3D" id="3.10.20.90">
    <property type="entry name" value="Phosphatidylinositol 3-kinase Catalytic Subunit, Chain A, domain 1"/>
    <property type="match status" value="1"/>
</dbReference>